<keyword evidence="1" id="KW-0812">Transmembrane</keyword>
<protein>
    <submittedName>
        <fullName evidence="2">DUF805 domain-containing protein</fullName>
    </submittedName>
</protein>
<reference evidence="2 3" key="1">
    <citation type="submission" date="2018-09" db="EMBL/GenBank/DDBJ databases">
        <authorList>
            <person name="Zhu H."/>
        </authorList>
    </citation>
    <scope>NUCLEOTIDE SEQUENCE [LARGE SCALE GENOMIC DNA]</scope>
    <source>
        <strain evidence="2 3">K1W22B-8</strain>
    </source>
</reference>
<dbReference type="PANTHER" id="PTHR34980:SF3">
    <property type="entry name" value="BLR8105 PROTEIN"/>
    <property type="match status" value="1"/>
</dbReference>
<feature type="transmembrane region" description="Helical" evidence="1">
    <location>
        <begin position="98"/>
        <end position="115"/>
    </location>
</feature>
<dbReference type="GO" id="GO:0005886">
    <property type="term" value="C:plasma membrane"/>
    <property type="evidence" value="ECO:0007669"/>
    <property type="project" value="TreeGrafter"/>
</dbReference>
<comment type="caution">
    <text evidence="2">The sequence shown here is derived from an EMBL/GenBank/DDBJ whole genome shotgun (WGS) entry which is preliminary data.</text>
</comment>
<organism evidence="2 3">
    <name type="scientific">Oleomonas cavernae</name>
    <dbReference type="NCBI Taxonomy" id="2320859"/>
    <lineage>
        <taxon>Bacteria</taxon>
        <taxon>Pseudomonadati</taxon>
        <taxon>Pseudomonadota</taxon>
        <taxon>Alphaproteobacteria</taxon>
        <taxon>Acetobacterales</taxon>
        <taxon>Acetobacteraceae</taxon>
        <taxon>Oleomonas</taxon>
    </lineage>
</organism>
<dbReference type="RefSeq" id="WP_119778351.1">
    <property type="nucleotide sequence ID" value="NZ_QYUK01000011.1"/>
</dbReference>
<name>A0A418WCG4_9PROT</name>
<evidence type="ECO:0000256" key="1">
    <source>
        <dbReference type="SAM" id="Phobius"/>
    </source>
</evidence>
<dbReference type="Proteomes" id="UP000284605">
    <property type="component" value="Unassembled WGS sequence"/>
</dbReference>
<dbReference type="AlphaFoldDB" id="A0A418WCG4"/>
<dbReference type="PANTHER" id="PTHR34980">
    <property type="entry name" value="INNER MEMBRANE PROTEIN-RELATED-RELATED"/>
    <property type="match status" value="1"/>
</dbReference>
<sequence>MSLGTVLFSFSGRLNRLPWWLSAIGLAVAQWVLLFVLMKALGVEMVETTTATSYSVQADMSTMSPAAMTVFGIVGLVFLWPGLAIAIKRWHDRGKSGWWVLIILIPIVGVIWALVENGFLRGTVGPNQYGPDPLGA</sequence>
<accession>A0A418WCG4</accession>
<dbReference type="InterPro" id="IPR008523">
    <property type="entry name" value="DUF805"/>
</dbReference>
<proteinExistence type="predicted"/>
<keyword evidence="1" id="KW-1133">Transmembrane helix</keyword>
<keyword evidence="3" id="KW-1185">Reference proteome</keyword>
<gene>
    <name evidence="2" type="ORF">D3874_12350</name>
</gene>
<feature type="transmembrane region" description="Helical" evidence="1">
    <location>
        <begin position="20"/>
        <end position="43"/>
    </location>
</feature>
<dbReference type="EMBL" id="QYUK01000011">
    <property type="protein sequence ID" value="RJF87715.1"/>
    <property type="molecule type" value="Genomic_DNA"/>
</dbReference>
<evidence type="ECO:0000313" key="2">
    <source>
        <dbReference type="EMBL" id="RJF87715.1"/>
    </source>
</evidence>
<evidence type="ECO:0000313" key="3">
    <source>
        <dbReference type="Proteomes" id="UP000284605"/>
    </source>
</evidence>
<dbReference type="Pfam" id="PF05656">
    <property type="entry name" value="DUF805"/>
    <property type="match status" value="1"/>
</dbReference>
<dbReference type="OrthoDB" id="9812349at2"/>
<keyword evidence="1" id="KW-0472">Membrane</keyword>
<feature type="transmembrane region" description="Helical" evidence="1">
    <location>
        <begin position="63"/>
        <end position="86"/>
    </location>
</feature>